<keyword evidence="2" id="KW-1185">Reference proteome</keyword>
<dbReference type="Proteomes" id="UP000419743">
    <property type="component" value="Unassembled WGS sequence"/>
</dbReference>
<reference evidence="1 2" key="1">
    <citation type="submission" date="2019-11" db="EMBL/GenBank/DDBJ databases">
        <authorList>
            <person name="Criscuolo A."/>
        </authorList>
    </citation>
    <scope>NUCLEOTIDE SEQUENCE [LARGE SCALE GENOMIC DNA]</scope>
    <source>
        <strain evidence="1">CIP111667</strain>
    </source>
</reference>
<dbReference type="AlphaFoldDB" id="A0A7M4DES6"/>
<sequence length="109" mass="11675">MDYAKFRQRMDEIGARLEALELSEQAGPEQEAEAKQLWGEIMALANQHSQAEIDAAAAAFQSELPGAAPTLDASDDVSQATLPPEEAHEMLRRAALRTAGTQDPPAATS</sequence>
<evidence type="ECO:0000313" key="2">
    <source>
        <dbReference type="Proteomes" id="UP000419743"/>
    </source>
</evidence>
<gene>
    <name evidence="1" type="ORF">HALOF300_00617</name>
</gene>
<name>A0A7M4DES6_9MICO</name>
<dbReference type="EMBL" id="CACRYJ010000010">
    <property type="protein sequence ID" value="VZO35419.1"/>
    <property type="molecule type" value="Genomic_DNA"/>
</dbReference>
<dbReference type="RefSeq" id="WP_156739181.1">
    <property type="nucleotide sequence ID" value="NZ_CACRYJ010000010.1"/>
</dbReference>
<evidence type="ECO:0000313" key="1">
    <source>
        <dbReference type="EMBL" id="VZO35419.1"/>
    </source>
</evidence>
<proteinExistence type="predicted"/>
<accession>A0A7M4DES6</accession>
<protein>
    <submittedName>
        <fullName evidence="1">Uncharacterized protein</fullName>
    </submittedName>
</protein>
<organism evidence="1 2">
    <name type="scientific">Occultella aeris</name>
    <dbReference type="NCBI Taxonomy" id="2761496"/>
    <lineage>
        <taxon>Bacteria</taxon>
        <taxon>Bacillati</taxon>
        <taxon>Actinomycetota</taxon>
        <taxon>Actinomycetes</taxon>
        <taxon>Micrococcales</taxon>
        <taxon>Ruaniaceae</taxon>
        <taxon>Occultella</taxon>
    </lineage>
</organism>
<comment type="caution">
    <text evidence="1">The sequence shown here is derived from an EMBL/GenBank/DDBJ whole genome shotgun (WGS) entry which is preliminary data.</text>
</comment>